<feature type="domain" description="HTH cro/C1-type" evidence="2">
    <location>
        <begin position="7"/>
        <end position="63"/>
    </location>
</feature>
<feature type="transmembrane region" description="Helical" evidence="1">
    <location>
        <begin position="77"/>
        <end position="98"/>
    </location>
</feature>
<keyword evidence="1" id="KW-0812">Transmembrane</keyword>
<organism evidence="3 4">
    <name type="scientific">Algoriphagus boseongensis</name>
    <dbReference type="NCBI Taxonomy" id="1442587"/>
    <lineage>
        <taxon>Bacteria</taxon>
        <taxon>Pseudomonadati</taxon>
        <taxon>Bacteroidota</taxon>
        <taxon>Cytophagia</taxon>
        <taxon>Cytophagales</taxon>
        <taxon>Cyclobacteriaceae</taxon>
        <taxon>Algoriphagus</taxon>
    </lineage>
</organism>
<keyword evidence="1" id="KW-1133">Transmembrane helix</keyword>
<evidence type="ECO:0000259" key="2">
    <source>
        <dbReference type="PROSITE" id="PS50943"/>
    </source>
</evidence>
<protein>
    <submittedName>
        <fullName evidence="3">Helix-turn-helix protein</fullName>
    </submittedName>
</protein>
<name>A0A4R6T7C7_9BACT</name>
<dbReference type="CDD" id="cd00093">
    <property type="entry name" value="HTH_XRE"/>
    <property type="match status" value="1"/>
</dbReference>
<dbReference type="Pfam" id="PF01381">
    <property type="entry name" value="HTH_3"/>
    <property type="match status" value="1"/>
</dbReference>
<dbReference type="OrthoDB" id="7859381at2"/>
<evidence type="ECO:0000256" key="1">
    <source>
        <dbReference type="SAM" id="Phobius"/>
    </source>
</evidence>
<gene>
    <name evidence="3" type="ORF">DFQ04_2690</name>
</gene>
<reference evidence="3 4" key="1">
    <citation type="submission" date="2019-03" db="EMBL/GenBank/DDBJ databases">
        <title>Genomic Encyclopedia of Type Strains, Phase III (KMG-III): the genomes of soil and plant-associated and newly described type strains.</title>
        <authorList>
            <person name="Whitman W."/>
        </authorList>
    </citation>
    <scope>NUCLEOTIDE SEQUENCE [LARGE SCALE GENOMIC DNA]</scope>
    <source>
        <strain evidence="3 4">CECT 8446</strain>
    </source>
</reference>
<dbReference type="PROSITE" id="PS50943">
    <property type="entry name" value="HTH_CROC1"/>
    <property type="match status" value="1"/>
</dbReference>
<dbReference type="PANTHER" id="PTHR42754">
    <property type="entry name" value="ENDOGLUCANASE"/>
    <property type="match status" value="1"/>
</dbReference>
<keyword evidence="1" id="KW-0472">Membrane</keyword>
<evidence type="ECO:0000313" key="3">
    <source>
        <dbReference type="EMBL" id="TDQ16570.1"/>
    </source>
</evidence>
<dbReference type="RefSeq" id="WP_133556606.1">
    <property type="nucleotide sequence ID" value="NZ_SNYF01000007.1"/>
</dbReference>
<keyword evidence="4" id="KW-1185">Reference proteome</keyword>
<dbReference type="Proteomes" id="UP000294535">
    <property type="component" value="Unassembled WGS sequence"/>
</dbReference>
<sequence>MNIGEQIKSSRIAKAWTQSELAEKCGLTLRTIQRIEKGTVNPSPYSLKKFQEVFVGEFQLDSAIQPNQNSKPKTKKLMHILSIGSIAAGIIWILSVFFPSTSSIISNEISLPVEIVTVNCGSDTECDIQLTLKNDQGEILWQKIYGGSSYDKAGGVASTADGGFLILGSTSSFGKGNYDVLLIKVNANGEVLWQKTYGEFFNEYGYQITQMSSSGNFEIEGSRQTCSTPNVSNSCKDYVWTFQIDEEGNLIS</sequence>
<dbReference type="Gene3D" id="1.10.260.40">
    <property type="entry name" value="lambda repressor-like DNA-binding domains"/>
    <property type="match status" value="1"/>
</dbReference>
<comment type="caution">
    <text evidence="3">The sequence shown here is derived from an EMBL/GenBank/DDBJ whole genome shotgun (WGS) entry which is preliminary data.</text>
</comment>
<accession>A0A4R6T7C7</accession>
<proteinExistence type="predicted"/>
<dbReference type="SUPFAM" id="SSF47413">
    <property type="entry name" value="lambda repressor-like DNA-binding domains"/>
    <property type="match status" value="1"/>
</dbReference>
<dbReference type="EMBL" id="SNYF01000007">
    <property type="protein sequence ID" value="TDQ16570.1"/>
    <property type="molecule type" value="Genomic_DNA"/>
</dbReference>
<dbReference type="GO" id="GO:0003677">
    <property type="term" value="F:DNA binding"/>
    <property type="evidence" value="ECO:0007669"/>
    <property type="project" value="InterPro"/>
</dbReference>
<dbReference type="PANTHER" id="PTHR42754:SF1">
    <property type="entry name" value="LIPOPROTEIN"/>
    <property type="match status" value="1"/>
</dbReference>
<dbReference type="AlphaFoldDB" id="A0A4R6T7C7"/>
<evidence type="ECO:0000313" key="4">
    <source>
        <dbReference type="Proteomes" id="UP000294535"/>
    </source>
</evidence>
<dbReference type="InterPro" id="IPR010982">
    <property type="entry name" value="Lambda_DNA-bd_dom_sf"/>
</dbReference>
<dbReference type="InterPro" id="IPR001387">
    <property type="entry name" value="Cro/C1-type_HTH"/>
</dbReference>
<dbReference type="SMART" id="SM00530">
    <property type="entry name" value="HTH_XRE"/>
    <property type="match status" value="1"/>
</dbReference>